<organism evidence="2">
    <name type="scientific">Utricularia reniformis</name>
    <dbReference type="NCBI Taxonomy" id="192314"/>
    <lineage>
        <taxon>Eukaryota</taxon>
        <taxon>Viridiplantae</taxon>
        <taxon>Streptophyta</taxon>
        <taxon>Embryophyta</taxon>
        <taxon>Tracheophyta</taxon>
        <taxon>Spermatophyta</taxon>
        <taxon>Magnoliopsida</taxon>
        <taxon>eudicotyledons</taxon>
        <taxon>Gunneridae</taxon>
        <taxon>Pentapetalae</taxon>
        <taxon>asterids</taxon>
        <taxon>lamiids</taxon>
        <taxon>Lamiales</taxon>
        <taxon>Lentibulariaceae</taxon>
        <taxon>Utricularia</taxon>
    </lineage>
</organism>
<name>A0A1Y0B384_9LAMI</name>
<geneLocation type="mitochondrion" evidence="2"/>
<feature type="transmembrane region" description="Helical" evidence="1">
    <location>
        <begin position="19"/>
        <end position="45"/>
    </location>
</feature>
<dbReference type="EMBL" id="KY774314">
    <property type="protein sequence ID" value="ART31854.1"/>
    <property type="molecule type" value="Genomic_DNA"/>
</dbReference>
<accession>A0A1Y0B384</accession>
<dbReference type="AlphaFoldDB" id="A0A1Y0B384"/>
<keyword evidence="1" id="KW-0472">Membrane</keyword>
<keyword evidence="1" id="KW-1133">Transmembrane helix</keyword>
<gene>
    <name evidence="2" type="ORF">AEK19_MT1672</name>
</gene>
<evidence type="ECO:0000256" key="1">
    <source>
        <dbReference type="SAM" id="Phobius"/>
    </source>
</evidence>
<keyword evidence="1" id="KW-0812">Transmembrane</keyword>
<protein>
    <submittedName>
        <fullName evidence="2">Uncharacterized protein</fullName>
    </submittedName>
</protein>
<keyword evidence="2" id="KW-0496">Mitochondrion</keyword>
<evidence type="ECO:0000313" key="2">
    <source>
        <dbReference type="EMBL" id="ART31854.1"/>
    </source>
</evidence>
<reference evidence="2" key="1">
    <citation type="submission" date="2017-03" db="EMBL/GenBank/DDBJ databases">
        <title>The mitochondrial genome of the carnivorous plant Utricularia reniformis (Lentibulariaceae): structure, comparative analysis and evolutionary landmarks.</title>
        <authorList>
            <person name="Silva S.R."/>
            <person name="Alvarenga D.O."/>
            <person name="Michael T.P."/>
            <person name="Miranda V.F.O."/>
            <person name="Varani A.M."/>
        </authorList>
    </citation>
    <scope>NUCLEOTIDE SEQUENCE</scope>
</reference>
<proteinExistence type="predicted"/>
<sequence>MFCTWTDVYEQISRRPMQILFMILPIEKIAVCFVSIGVSVLYFVLFCLSLSKYGPYSAGLVGTRRL</sequence>